<dbReference type="Pfam" id="PF03514">
    <property type="entry name" value="GRAS"/>
    <property type="match status" value="1"/>
</dbReference>
<dbReference type="PANTHER" id="PTHR31636">
    <property type="entry name" value="OSJNBA0084A10.13 PROTEIN-RELATED"/>
    <property type="match status" value="1"/>
</dbReference>
<proteinExistence type="inferred from homology"/>
<organism evidence="4 5">
    <name type="scientific">Anisodus acutangulus</name>
    <dbReference type="NCBI Taxonomy" id="402998"/>
    <lineage>
        <taxon>Eukaryota</taxon>
        <taxon>Viridiplantae</taxon>
        <taxon>Streptophyta</taxon>
        <taxon>Embryophyta</taxon>
        <taxon>Tracheophyta</taxon>
        <taxon>Spermatophyta</taxon>
        <taxon>Magnoliopsida</taxon>
        <taxon>eudicotyledons</taxon>
        <taxon>Gunneridae</taxon>
        <taxon>Pentapetalae</taxon>
        <taxon>asterids</taxon>
        <taxon>lamiids</taxon>
        <taxon>Solanales</taxon>
        <taxon>Solanaceae</taxon>
        <taxon>Solanoideae</taxon>
        <taxon>Hyoscyameae</taxon>
        <taxon>Anisodus</taxon>
    </lineage>
</organism>
<comment type="caution">
    <text evidence="3">Lacks conserved residue(s) required for the propagation of feature annotation.</text>
</comment>
<dbReference type="EMBL" id="JAJAGQ010000006">
    <property type="protein sequence ID" value="KAJ8560469.1"/>
    <property type="molecule type" value="Genomic_DNA"/>
</dbReference>
<evidence type="ECO:0008006" key="6">
    <source>
        <dbReference type="Google" id="ProtNLM"/>
    </source>
</evidence>
<evidence type="ECO:0000313" key="5">
    <source>
        <dbReference type="Proteomes" id="UP001152561"/>
    </source>
</evidence>
<protein>
    <recommendedName>
        <fullName evidence="6">DELLA protein RGL1</fullName>
    </recommendedName>
</protein>
<keyword evidence="2" id="KW-0804">Transcription</keyword>
<keyword evidence="5" id="KW-1185">Reference proteome</keyword>
<dbReference type="InterPro" id="IPR005202">
    <property type="entry name" value="TF_GRAS"/>
</dbReference>
<reference evidence="5" key="1">
    <citation type="journal article" date="2023" name="Proc. Natl. Acad. Sci. U.S.A.">
        <title>Genomic and structural basis for evolution of tropane alkaloid biosynthesis.</title>
        <authorList>
            <person name="Wanga Y.-J."/>
            <person name="Taina T."/>
            <person name="Yua J.-Y."/>
            <person name="Lia J."/>
            <person name="Xua B."/>
            <person name="Chenc J."/>
            <person name="D'Auriad J.C."/>
            <person name="Huanga J.-P."/>
            <person name="Huanga S.-X."/>
        </authorList>
    </citation>
    <scope>NUCLEOTIDE SEQUENCE [LARGE SCALE GENOMIC DNA]</scope>
    <source>
        <strain evidence="5">cv. KIB-2019</strain>
    </source>
</reference>
<evidence type="ECO:0000256" key="2">
    <source>
        <dbReference type="ARBA" id="ARBA00023163"/>
    </source>
</evidence>
<comment type="similarity">
    <text evidence="3">Belongs to the GRAS family.</text>
</comment>
<name>A0A9Q1MLC4_9SOLA</name>
<accession>A0A9Q1MLC4</accession>
<evidence type="ECO:0000313" key="4">
    <source>
        <dbReference type="EMBL" id="KAJ8560469.1"/>
    </source>
</evidence>
<evidence type="ECO:0000256" key="1">
    <source>
        <dbReference type="ARBA" id="ARBA00023015"/>
    </source>
</evidence>
<feature type="short sequence motif" description="VHIID" evidence="3">
    <location>
        <begin position="249"/>
        <end position="253"/>
    </location>
</feature>
<dbReference type="OrthoDB" id="770224at2759"/>
<evidence type="ECO:0000256" key="3">
    <source>
        <dbReference type="PROSITE-ProRule" id="PRU01191"/>
    </source>
</evidence>
<gene>
    <name evidence="4" type="ORF">K7X08_022329</name>
</gene>
<sequence length="546" mass="62557">MLNQEDEEDKTSTKKKLLSNEDFVSFDDWDFDVKEETNKVNIYVPPKKNGSTLISSLNILKDYGNGFRKLKGQKIMIQTSESEYTPSVLCKMSTEEILRLGGQKFIQSTEHSVDHPFSSSLVSLSEEDYRNVALVECFLASAEKIGEKLFNRATKLLNECDKLSFKTGNPTERLVYYFSRALRERVDRATGKGKDYTKGSGIYEMPDLQDALRSINTCTIAVQDMPLCQVVKFAGIQAIVENVGNVKKIHIIDLEIKMGVQWTILMQALATHQQNSENTLEHLKIIALLGVQSRTNVEETGKRLMNFAKSFDFPFSFKIVTVEDFLDLKREDLDIDPEEAIAVYSQYFLANMLTQQDRLDFLMGFIKAMNPRIMIVAEVEANHNSPVFVNSFIDALFYHGAFFDLLEDCMKNNESTRSAMESEFMWHGIRNIIAVEGKERTVRHVTIDLWREYFKRFGMEEMKMSDSSLYQAKMAMEKFSGGNSFTLEMKGNFLAIGWKGTPLNLLSAWKFRKRSALHEPVIYSSQIDNFTVTSRLVFTSPYNIDK</sequence>
<comment type="caution">
    <text evidence="4">The sequence shown here is derived from an EMBL/GenBank/DDBJ whole genome shotgun (WGS) entry which is preliminary data.</text>
</comment>
<dbReference type="AlphaFoldDB" id="A0A9Q1MLC4"/>
<dbReference type="PROSITE" id="PS50985">
    <property type="entry name" value="GRAS"/>
    <property type="match status" value="1"/>
</dbReference>
<feature type="region of interest" description="Leucine repeat II (LRII)" evidence="3">
    <location>
        <begin position="299"/>
        <end position="331"/>
    </location>
</feature>
<feature type="region of interest" description="SAW" evidence="3">
    <location>
        <begin position="434"/>
        <end position="510"/>
    </location>
</feature>
<keyword evidence="1" id="KW-0805">Transcription regulation</keyword>
<dbReference type="Proteomes" id="UP001152561">
    <property type="component" value="Unassembled WGS sequence"/>
</dbReference>